<dbReference type="Pfam" id="PF13796">
    <property type="entry name" value="Sensor"/>
    <property type="match status" value="1"/>
</dbReference>
<gene>
    <name evidence="3" type="ORF">GCM10025881_32710</name>
</gene>
<keyword evidence="1" id="KW-1133">Transmembrane helix</keyword>
<feature type="domain" description="Putative sensor" evidence="2">
    <location>
        <begin position="36"/>
        <end position="111"/>
    </location>
</feature>
<feature type="transmembrane region" description="Helical" evidence="1">
    <location>
        <begin position="61"/>
        <end position="79"/>
    </location>
</feature>
<keyword evidence="1" id="KW-0812">Transmembrane</keyword>
<comment type="caution">
    <text evidence="3">The sequence shown here is derived from an EMBL/GenBank/DDBJ whole genome shotgun (WGS) entry which is preliminary data.</text>
</comment>
<feature type="transmembrane region" description="Helical" evidence="1">
    <location>
        <begin position="34"/>
        <end position="55"/>
    </location>
</feature>
<evidence type="ECO:0000313" key="4">
    <source>
        <dbReference type="Proteomes" id="UP001157034"/>
    </source>
</evidence>
<evidence type="ECO:0000256" key="1">
    <source>
        <dbReference type="SAM" id="Phobius"/>
    </source>
</evidence>
<dbReference type="Proteomes" id="UP001157034">
    <property type="component" value="Unassembled WGS sequence"/>
</dbReference>
<reference evidence="4" key="1">
    <citation type="journal article" date="2019" name="Int. J. Syst. Evol. Microbiol.">
        <title>The Global Catalogue of Microorganisms (GCM) 10K type strain sequencing project: providing services to taxonomists for standard genome sequencing and annotation.</title>
        <authorList>
            <consortium name="The Broad Institute Genomics Platform"/>
            <consortium name="The Broad Institute Genome Sequencing Center for Infectious Disease"/>
            <person name="Wu L."/>
            <person name="Ma J."/>
        </authorList>
    </citation>
    <scope>NUCLEOTIDE SEQUENCE [LARGE SCALE GENOMIC DNA]</scope>
    <source>
        <strain evidence="4">NBRC 108894</strain>
    </source>
</reference>
<sequence length="145" mass="15566">MTTTTETMSDMTTREGGGAMRRYGRLWSAVPRELLYLFIAFPLASVGFGVTLGLLNGGIGTIVTFFIGVILLIAGLYVARGFGTLELALLRFAGMPEIPRPDWRDPGPARGSSDGCARCSATGTTGCTCCGRRWSTSSCRRSRSR</sequence>
<keyword evidence="4" id="KW-1185">Reference proteome</keyword>
<keyword evidence="1" id="KW-0472">Membrane</keyword>
<evidence type="ECO:0000259" key="2">
    <source>
        <dbReference type="Pfam" id="PF13796"/>
    </source>
</evidence>
<evidence type="ECO:0000313" key="3">
    <source>
        <dbReference type="EMBL" id="GMA96447.1"/>
    </source>
</evidence>
<organism evidence="3 4">
    <name type="scientific">Pseudolysinimonas kribbensis</name>
    <dbReference type="NCBI Taxonomy" id="433641"/>
    <lineage>
        <taxon>Bacteria</taxon>
        <taxon>Bacillati</taxon>
        <taxon>Actinomycetota</taxon>
        <taxon>Actinomycetes</taxon>
        <taxon>Micrococcales</taxon>
        <taxon>Microbacteriaceae</taxon>
        <taxon>Pseudolysinimonas</taxon>
    </lineage>
</organism>
<accession>A0ABQ6K711</accession>
<proteinExistence type="predicted"/>
<dbReference type="EMBL" id="BSVB01000001">
    <property type="protein sequence ID" value="GMA96447.1"/>
    <property type="molecule type" value="Genomic_DNA"/>
</dbReference>
<name>A0ABQ6K711_9MICO</name>
<dbReference type="InterPro" id="IPR025828">
    <property type="entry name" value="Put_sensor_dom"/>
</dbReference>
<protein>
    <recommendedName>
        <fullName evidence="2">Putative sensor domain-containing protein</fullName>
    </recommendedName>
</protein>